<dbReference type="Proteomes" id="UP000596337">
    <property type="component" value="Chromosome 2"/>
</dbReference>
<evidence type="ECO:0000256" key="2">
    <source>
        <dbReference type="SAM" id="MobiDB-lite"/>
    </source>
</evidence>
<dbReference type="PROSITE" id="PS50889">
    <property type="entry name" value="S4"/>
    <property type="match status" value="1"/>
</dbReference>
<dbReference type="SUPFAM" id="SSF55174">
    <property type="entry name" value="Alpha-L RNA-binding motif"/>
    <property type="match status" value="1"/>
</dbReference>
<proteinExistence type="predicted"/>
<dbReference type="AlphaFoldDB" id="A0AA92R8X9"/>
<evidence type="ECO:0000256" key="1">
    <source>
        <dbReference type="PROSITE-ProRule" id="PRU00182"/>
    </source>
</evidence>
<accession>A0AA92R8X9</accession>
<keyword evidence="1" id="KW-0694">RNA-binding</keyword>
<feature type="region of interest" description="Disordered" evidence="2">
    <location>
        <begin position="94"/>
        <end position="177"/>
    </location>
</feature>
<feature type="compositionally biased region" description="Basic residues" evidence="2">
    <location>
        <begin position="132"/>
        <end position="141"/>
    </location>
</feature>
<feature type="compositionally biased region" description="Basic and acidic residues" evidence="2">
    <location>
        <begin position="98"/>
        <end position="119"/>
    </location>
</feature>
<dbReference type="GO" id="GO:0003723">
    <property type="term" value="F:RNA binding"/>
    <property type="evidence" value="ECO:0007669"/>
    <property type="project" value="UniProtKB-KW"/>
</dbReference>
<evidence type="ECO:0000313" key="4">
    <source>
        <dbReference type="Proteomes" id="UP000596337"/>
    </source>
</evidence>
<dbReference type="Pfam" id="PF13275">
    <property type="entry name" value="S4_2"/>
    <property type="match status" value="1"/>
</dbReference>
<name>A0AA92R8X9_9VIBR</name>
<evidence type="ECO:0000313" key="3">
    <source>
        <dbReference type="EMBL" id="QRG84875.1"/>
    </source>
</evidence>
<dbReference type="InterPro" id="IPR036986">
    <property type="entry name" value="S4_RNA-bd_sf"/>
</dbReference>
<organism evidence="3 4">
    <name type="scientific">Vibrio diabolicus</name>
    <dbReference type="NCBI Taxonomy" id="50719"/>
    <lineage>
        <taxon>Bacteria</taxon>
        <taxon>Pseudomonadati</taxon>
        <taxon>Pseudomonadota</taxon>
        <taxon>Gammaproteobacteria</taxon>
        <taxon>Vibrionales</taxon>
        <taxon>Vibrionaceae</taxon>
        <taxon>Vibrio</taxon>
        <taxon>Vibrio diabolicus subgroup</taxon>
    </lineage>
</organism>
<dbReference type="RefSeq" id="WP_203347451.1">
    <property type="nucleotide sequence ID" value="NZ_CANMHC010000013.1"/>
</dbReference>
<dbReference type="EMBL" id="CP069197">
    <property type="protein sequence ID" value="QRG84875.1"/>
    <property type="molecule type" value="Genomic_DNA"/>
</dbReference>
<sequence length="177" mass="19914">MTQDYDHEEYLEGEEIEIEAIGIDVDAHPIELYKLFKIANLVSGGGEAKHIIEEGYVAVNGELETRKRRKMYDGDFFEFNQEYYVVVCDAPVTEPETAEQKAEKKAKKEAQSARKEKSRQSKSAKGSGPKSTGRKAAHKERKAQQNALSQSSKKGKKAEKPQATRDPKSGRNSIDFF</sequence>
<protein>
    <submittedName>
        <fullName evidence="3">RNA-binding S4 domain-containing protein</fullName>
    </submittedName>
</protein>
<dbReference type="Gene3D" id="3.10.290.10">
    <property type="entry name" value="RNA-binding S4 domain"/>
    <property type="match status" value="1"/>
</dbReference>
<reference evidence="3 4" key="1">
    <citation type="submission" date="2021-01" db="EMBL/GenBank/DDBJ databases">
        <title>Characterization of a novel blaVMB-2- harboring plasmid in Vibrio diabolicus.</title>
        <authorList>
            <person name="Liu M."/>
        </authorList>
    </citation>
    <scope>NUCLEOTIDE SEQUENCE [LARGE SCALE GENOMIC DNA]</scope>
    <source>
        <strain evidence="3 4">SLV18</strain>
    </source>
</reference>
<gene>
    <name evidence="3" type="ORF">JOS67_22280</name>
</gene>
<feature type="compositionally biased region" description="Basic and acidic residues" evidence="2">
    <location>
        <begin position="158"/>
        <end position="169"/>
    </location>
</feature>